<keyword evidence="3" id="KW-1185">Reference proteome</keyword>
<feature type="region of interest" description="Disordered" evidence="1">
    <location>
        <begin position="70"/>
        <end position="96"/>
    </location>
</feature>
<sequence length="117" mass="12754">MDKLRLEQSQRQQAAKLEPKSPHYHPSYQDEWQSHETKGSFQLSRPPNLTITEKDIQSLTVLESSPFKISALGRRGGGGSATPPANHGEETCGGEGGEVMVVVRRLRRGEAASASAQ</sequence>
<accession>A0AAV9EYM2</accession>
<gene>
    <name evidence="2" type="ORF">QJS10_CPB04g01631</name>
</gene>
<evidence type="ECO:0000313" key="3">
    <source>
        <dbReference type="Proteomes" id="UP001180020"/>
    </source>
</evidence>
<reference evidence="2" key="2">
    <citation type="submission" date="2023-06" db="EMBL/GenBank/DDBJ databases">
        <authorList>
            <person name="Ma L."/>
            <person name="Liu K.-W."/>
            <person name="Li Z."/>
            <person name="Hsiao Y.-Y."/>
            <person name="Qi Y."/>
            <person name="Fu T."/>
            <person name="Tang G."/>
            <person name="Zhang D."/>
            <person name="Sun W.-H."/>
            <person name="Liu D.-K."/>
            <person name="Li Y."/>
            <person name="Chen G.-Z."/>
            <person name="Liu X.-D."/>
            <person name="Liao X.-Y."/>
            <person name="Jiang Y.-T."/>
            <person name="Yu X."/>
            <person name="Hao Y."/>
            <person name="Huang J."/>
            <person name="Zhao X.-W."/>
            <person name="Ke S."/>
            <person name="Chen Y.-Y."/>
            <person name="Wu W.-L."/>
            <person name="Hsu J.-L."/>
            <person name="Lin Y.-F."/>
            <person name="Huang M.-D."/>
            <person name="Li C.-Y."/>
            <person name="Huang L."/>
            <person name="Wang Z.-W."/>
            <person name="Zhao X."/>
            <person name="Zhong W.-Y."/>
            <person name="Peng D.-H."/>
            <person name="Ahmad S."/>
            <person name="Lan S."/>
            <person name="Zhang J.-S."/>
            <person name="Tsai W.-C."/>
            <person name="Van De Peer Y."/>
            <person name="Liu Z.-J."/>
        </authorList>
    </citation>
    <scope>NUCLEOTIDE SEQUENCE</scope>
    <source>
        <strain evidence="2">CP</strain>
        <tissue evidence="2">Leaves</tissue>
    </source>
</reference>
<organism evidence="2 3">
    <name type="scientific">Acorus calamus</name>
    <name type="common">Sweet flag</name>
    <dbReference type="NCBI Taxonomy" id="4465"/>
    <lineage>
        <taxon>Eukaryota</taxon>
        <taxon>Viridiplantae</taxon>
        <taxon>Streptophyta</taxon>
        <taxon>Embryophyta</taxon>
        <taxon>Tracheophyta</taxon>
        <taxon>Spermatophyta</taxon>
        <taxon>Magnoliopsida</taxon>
        <taxon>Liliopsida</taxon>
        <taxon>Acoraceae</taxon>
        <taxon>Acorus</taxon>
    </lineage>
</organism>
<comment type="caution">
    <text evidence="2">The sequence shown here is derived from an EMBL/GenBank/DDBJ whole genome shotgun (WGS) entry which is preliminary data.</text>
</comment>
<dbReference type="Proteomes" id="UP001180020">
    <property type="component" value="Unassembled WGS sequence"/>
</dbReference>
<dbReference type="AlphaFoldDB" id="A0AAV9EYM2"/>
<evidence type="ECO:0000256" key="1">
    <source>
        <dbReference type="SAM" id="MobiDB-lite"/>
    </source>
</evidence>
<evidence type="ECO:0000313" key="2">
    <source>
        <dbReference type="EMBL" id="KAK1318686.1"/>
    </source>
</evidence>
<dbReference type="EMBL" id="JAUJYO010000004">
    <property type="protein sequence ID" value="KAK1318686.1"/>
    <property type="molecule type" value="Genomic_DNA"/>
</dbReference>
<reference evidence="2" key="1">
    <citation type="journal article" date="2023" name="Nat. Commun.">
        <title>Diploid and tetraploid genomes of Acorus and the evolution of monocots.</title>
        <authorList>
            <person name="Ma L."/>
            <person name="Liu K.W."/>
            <person name="Li Z."/>
            <person name="Hsiao Y.Y."/>
            <person name="Qi Y."/>
            <person name="Fu T."/>
            <person name="Tang G.D."/>
            <person name="Zhang D."/>
            <person name="Sun W.H."/>
            <person name="Liu D.K."/>
            <person name="Li Y."/>
            <person name="Chen G.Z."/>
            <person name="Liu X.D."/>
            <person name="Liao X.Y."/>
            <person name="Jiang Y.T."/>
            <person name="Yu X."/>
            <person name="Hao Y."/>
            <person name="Huang J."/>
            <person name="Zhao X.W."/>
            <person name="Ke S."/>
            <person name="Chen Y.Y."/>
            <person name="Wu W.L."/>
            <person name="Hsu J.L."/>
            <person name="Lin Y.F."/>
            <person name="Huang M.D."/>
            <person name="Li C.Y."/>
            <person name="Huang L."/>
            <person name="Wang Z.W."/>
            <person name="Zhao X."/>
            <person name="Zhong W.Y."/>
            <person name="Peng D.H."/>
            <person name="Ahmad S."/>
            <person name="Lan S."/>
            <person name="Zhang J.S."/>
            <person name="Tsai W.C."/>
            <person name="Van de Peer Y."/>
            <person name="Liu Z.J."/>
        </authorList>
    </citation>
    <scope>NUCLEOTIDE SEQUENCE</scope>
    <source>
        <strain evidence="2">CP</strain>
    </source>
</reference>
<proteinExistence type="predicted"/>
<feature type="compositionally biased region" description="Polar residues" evidence="1">
    <location>
        <begin position="39"/>
        <end position="48"/>
    </location>
</feature>
<feature type="region of interest" description="Disordered" evidence="1">
    <location>
        <begin position="1"/>
        <end position="48"/>
    </location>
</feature>
<protein>
    <submittedName>
        <fullName evidence="2">Uncharacterized protein</fullName>
    </submittedName>
</protein>
<name>A0AAV9EYM2_ACOCL</name>